<dbReference type="InterPro" id="IPR038287">
    <property type="entry name" value="Cse2_sf"/>
</dbReference>
<dbReference type="Gene3D" id="1.10.520.40">
    <property type="entry name" value="CRISPR-associated protein Cse2"/>
    <property type="match status" value="1"/>
</dbReference>
<dbReference type="InterPro" id="IPR013382">
    <property type="entry name" value="CRISPR-assoc_prot_Cse2"/>
</dbReference>
<dbReference type="OrthoDB" id="8560528at2"/>
<proteinExistence type="predicted"/>
<dbReference type="EMBL" id="WEHX01000100">
    <property type="protein sequence ID" value="KAB7654504.1"/>
    <property type="molecule type" value="Genomic_DNA"/>
</dbReference>
<name>A0A6I1EGV5_9BURK</name>
<dbReference type="Pfam" id="PF09485">
    <property type="entry name" value="CRISPR_Cse2"/>
    <property type="match status" value="1"/>
</dbReference>
<accession>A0A6I1EGV5</accession>
<dbReference type="CDD" id="cd09731">
    <property type="entry name" value="Cse2_I-E"/>
    <property type="match status" value="1"/>
</dbReference>
<protein>
    <submittedName>
        <fullName evidence="1">Type I-E CRISPR-associated protein Cse2/CasB</fullName>
    </submittedName>
</protein>
<dbReference type="AlphaFoldDB" id="A0A6I1EGV5"/>
<organism evidence="1 2">
    <name type="scientific">Sutterella seckii</name>
    <dbReference type="NCBI Taxonomy" id="1944635"/>
    <lineage>
        <taxon>Bacteria</taxon>
        <taxon>Pseudomonadati</taxon>
        <taxon>Pseudomonadota</taxon>
        <taxon>Betaproteobacteria</taxon>
        <taxon>Burkholderiales</taxon>
        <taxon>Sutterellaceae</taxon>
        <taxon>Sutterella</taxon>
    </lineage>
</organism>
<sequence length="176" mass="19960">MENIKKKSSADNFVDFVFRKKLEDKGFRADFRHAQSPAQASRAWPYIVPFADIQREIVRSAYVLIGASICLEDAEVNGSCGIGRALRKVWSDQERNLDDLASPAVVRLRKLVASTDALGLCLQLRPLLSLIRSKGIHDLDYARLLKDILYFDRDPDAVKSRWISEFYAKPSEKTEG</sequence>
<dbReference type="RefSeq" id="WP_152159005.1">
    <property type="nucleotide sequence ID" value="NZ_WEHX01000100.1"/>
</dbReference>
<dbReference type="Proteomes" id="UP000430564">
    <property type="component" value="Unassembled WGS sequence"/>
</dbReference>
<dbReference type="NCBIfam" id="TIGR02548">
    <property type="entry name" value="casB_cse2"/>
    <property type="match status" value="1"/>
</dbReference>
<evidence type="ECO:0000313" key="2">
    <source>
        <dbReference type="Proteomes" id="UP000430564"/>
    </source>
</evidence>
<evidence type="ECO:0000313" key="1">
    <source>
        <dbReference type="EMBL" id="KAB7654504.1"/>
    </source>
</evidence>
<reference evidence="1 2" key="1">
    <citation type="submission" date="2019-10" db="EMBL/GenBank/DDBJ databases">
        <title>Genome diversity of Sutterella seckii.</title>
        <authorList>
            <person name="Chaplin A.V."/>
            <person name="Sokolova S.R."/>
            <person name="Mosin K.A."/>
            <person name="Ivanova E.L."/>
            <person name="Kochetkova T.O."/>
            <person name="Goltsov A.Y."/>
            <person name="Trofimov D.Y."/>
            <person name="Efimov B.A."/>
        </authorList>
    </citation>
    <scope>NUCLEOTIDE SEQUENCE [LARGE SCALE GENOMIC DNA]</scope>
    <source>
        <strain evidence="1 2">ASD393</strain>
    </source>
</reference>
<comment type="caution">
    <text evidence="1">The sequence shown here is derived from an EMBL/GenBank/DDBJ whole genome shotgun (WGS) entry which is preliminary data.</text>
</comment>
<gene>
    <name evidence="1" type="primary">casB</name>
    <name evidence="1" type="ORF">GBM95_10220</name>
</gene>